<evidence type="ECO:0008006" key="4">
    <source>
        <dbReference type="Google" id="ProtNLM"/>
    </source>
</evidence>
<feature type="transmembrane region" description="Helical" evidence="1">
    <location>
        <begin position="78"/>
        <end position="97"/>
    </location>
</feature>
<keyword evidence="1" id="KW-0812">Transmembrane</keyword>
<dbReference type="AlphaFoldDB" id="A0A021VSL4"/>
<keyword evidence="1" id="KW-1133">Transmembrane helix</keyword>
<reference evidence="2 3" key="1">
    <citation type="submission" date="2014-01" db="EMBL/GenBank/DDBJ databases">
        <title>Actinotalea ferrariae CF5-4.</title>
        <authorList>
            <person name="Chen F."/>
            <person name="Li Y."/>
            <person name="Wang G."/>
        </authorList>
    </citation>
    <scope>NUCLEOTIDE SEQUENCE [LARGE SCALE GENOMIC DNA]</scope>
    <source>
        <strain evidence="2 3">CF5-4</strain>
    </source>
</reference>
<organism evidence="2 3">
    <name type="scientific">Actinotalea ferrariae CF5-4</name>
    <dbReference type="NCBI Taxonomy" id="948458"/>
    <lineage>
        <taxon>Bacteria</taxon>
        <taxon>Bacillati</taxon>
        <taxon>Actinomycetota</taxon>
        <taxon>Actinomycetes</taxon>
        <taxon>Micrococcales</taxon>
        <taxon>Cellulomonadaceae</taxon>
        <taxon>Actinotalea</taxon>
    </lineage>
</organism>
<dbReference type="OrthoDB" id="3257239at2"/>
<keyword evidence="1" id="KW-0472">Membrane</keyword>
<feature type="transmembrane region" description="Helical" evidence="1">
    <location>
        <begin position="39"/>
        <end position="57"/>
    </location>
</feature>
<dbReference type="Proteomes" id="UP000019753">
    <property type="component" value="Unassembled WGS sequence"/>
</dbReference>
<dbReference type="EMBL" id="AXCW01000347">
    <property type="protein sequence ID" value="EYR62052.1"/>
    <property type="molecule type" value="Genomic_DNA"/>
</dbReference>
<protein>
    <recommendedName>
        <fullName evidence="4">DUF3180 domain-containing protein</fullName>
    </recommendedName>
</protein>
<evidence type="ECO:0000256" key="1">
    <source>
        <dbReference type="SAM" id="Phobius"/>
    </source>
</evidence>
<dbReference type="InterPro" id="IPR021517">
    <property type="entry name" value="DUF3180"/>
</dbReference>
<name>A0A021VSL4_9CELL</name>
<keyword evidence="3" id="KW-1185">Reference proteome</keyword>
<gene>
    <name evidence="2" type="ORF">N866_12355</name>
</gene>
<feature type="transmembrane region" description="Helical" evidence="1">
    <location>
        <begin position="117"/>
        <end position="136"/>
    </location>
</feature>
<evidence type="ECO:0000313" key="3">
    <source>
        <dbReference type="Proteomes" id="UP000019753"/>
    </source>
</evidence>
<dbReference type="Pfam" id="PF11377">
    <property type="entry name" value="DUF3180"/>
    <property type="match status" value="1"/>
</dbReference>
<sequence length="160" mass="16571">MRRTPWTRLLLVALVTAAVALLVLRFVESRGGTVLPVPVLSAVVVAVLAAVVLVLGWQVRQVREGRRRGTDPIAAARTVVLATASAHTGALLTGWYAAHALLVLGDLAIDARRDVAVSAAVAGGGALLLVVAGLVAERWCEIRDRDDDDGPAGTATEGAV</sequence>
<evidence type="ECO:0000313" key="2">
    <source>
        <dbReference type="EMBL" id="EYR62052.1"/>
    </source>
</evidence>
<dbReference type="RefSeq" id="WP_034228976.1">
    <property type="nucleotide sequence ID" value="NZ_AXCW01000347.1"/>
</dbReference>
<accession>A0A021VSL4</accession>
<proteinExistence type="predicted"/>
<comment type="caution">
    <text evidence="2">The sequence shown here is derived from an EMBL/GenBank/DDBJ whole genome shotgun (WGS) entry which is preliminary data.</text>
</comment>